<organism evidence="2 3">
    <name type="scientific">Porphyra umbilicalis</name>
    <name type="common">Purple laver</name>
    <name type="synonym">Red alga</name>
    <dbReference type="NCBI Taxonomy" id="2786"/>
    <lineage>
        <taxon>Eukaryota</taxon>
        <taxon>Rhodophyta</taxon>
        <taxon>Bangiophyceae</taxon>
        <taxon>Bangiales</taxon>
        <taxon>Bangiaceae</taxon>
        <taxon>Porphyra</taxon>
    </lineage>
</organism>
<evidence type="ECO:0000313" key="3">
    <source>
        <dbReference type="Proteomes" id="UP000218209"/>
    </source>
</evidence>
<dbReference type="Proteomes" id="UP000218209">
    <property type="component" value="Unassembled WGS sequence"/>
</dbReference>
<reference evidence="2 3" key="1">
    <citation type="submission" date="2017-03" db="EMBL/GenBank/DDBJ databases">
        <title>WGS assembly of Porphyra umbilicalis.</title>
        <authorList>
            <person name="Brawley S.H."/>
            <person name="Blouin N.A."/>
            <person name="Ficko-Blean E."/>
            <person name="Wheeler G.L."/>
            <person name="Lohr M."/>
            <person name="Goodson H.V."/>
            <person name="Jenkins J.W."/>
            <person name="Blaby-Haas C.E."/>
            <person name="Helliwell K.E."/>
            <person name="Chan C."/>
            <person name="Marriage T."/>
            <person name="Bhattacharya D."/>
            <person name="Klein A.S."/>
            <person name="Badis Y."/>
            <person name="Brodie J."/>
            <person name="Cao Y."/>
            <person name="Collen J."/>
            <person name="Dittami S.M."/>
            <person name="Gachon C.M."/>
            <person name="Green B.R."/>
            <person name="Karpowicz S."/>
            <person name="Kim J.W."/>
            <person name="Kudahl U."/>
            <person name="Lin S."/>
            <person name="Michel G."/>
            <person name="Mittag M."/>
            <person name="Olson B.J."/>
            <person name="Pangilinan J."/>
            <person name="Peng Y."/>
            <person name="Qiu H."/>
            <person name="Shu S."/>
            <person name="Singer J.T."/>
            <person name="Smith A.G."/>
            <person name="Sprecher B.N."/>
            <person name="Wagner V."/>
            <person name="Wang W."/>
            <person name="Wang Z.-Y."/>
            <person name="Yan J."/>
            <person name="Yarish C."/>
            <person name="Zoeuner-Riek S."/>
            <person name="Zhuang Y."/>
            <person name="Zou Y."/>
            <person name="Lindquist E.A."/>
            <person name="Grimwood J."/>
            <person name="Barry K."/>
            <person name="Rokhsar D.S."/>
            <person name="Schmutz J."/>
            <person name="Stiller J.W."/>
            <person name="Grossman A.R."/>
            <person name="Prochnik S.E."/>
        </authorList>
    </citation>
    <scope>NUCLEOTIDE SEQUENCE [LARGE SCALE GENOMIC DNA]</scope>
    <source>
        <strain evidence="2">4086291</strain>
    </source>
</reference>
<sequence length="343" mass="35929">MVIGKSTDVYEELFEYFFRVAAANGLVGPRVGGAADDPRPSRAPFVSATMDFETAQHQGFFRALARVFGGQPQEYRGRVVGCGVHFKRFLLAPCGNDLRDPFYTRMVHLREAEMELAADDVRAELSKMAAAYEDEGQTRKANILQWLLRNDSALVAAFPRCSGVLDKFELLASSNDTNACESLNRQTKQVVSEKGASSLMEVVAALSDFDHRTMASLTTPGRQVAVGLSQTLRMSRAAALRKRRSNAVPAAGQPPKAPRRRRSTANVAGSTAAAASEVPAGTAAAAVPVATGAGVVPAGAPMVLSASLMADFQAFLQSRVGAGVTESGASAGGAAGGASTGSS</sequence>
<evidence type="ECO:0000256" key="1">
    <source>
        <dbReference type="SAM" id="MobiDB-lite"/>
    </source>
</evidence>
<keyword evidence="3" id="KW-1185">Reference proteome</keyword>
<protein>
    <submittedName>
        <fullName evidence="2">Uncharacterized protein</fullName>
    </submittedName>
</protein>
<dbReference type="EMBL" id="KV919317">
    <property type="protein sequence ID" value="OSX70091.1"/>
    <property type="molecule type" value="Genomic_DNA"/>
</dbReference>
<dbReference type="AlphaFoldDB" id="A0A1X6NNA5"/>
<evidence type="ECO:0000313" key="2">
    <source>
        <dbReference type="EMBL" id="OSX70091.1"/>
    </source>
</evidence>
<accession>A0A1X6NNA5</accession>
<proteinExistence type="predicted"/>
<feature type="compositionally biased region" description="Low complexity" evidence="1">
    <location>
        <begin position="264"/>
        <end position="274"/>
    </location>
</feature>
<feature type="region of interest" description="Disordered" evidence="1">
    <location>
        <begin position="240"/>
        <end position="274"/>
    </location>
</feature>
<name>A0A1X6NNA5_PORUM</name>
<gene>
    <name evidence="2" type="ORF">BU14_0923s0001</name>
</gene>